<evidence type="ECO:0000313" key="3">
    <source>
        <dbReference type="EMBL" id="KCW76001.1"/>
    </source>
</evidence>
<proteinExistence type="predicted"/>
<feature type="non-terminal residue" evidence="3">
    <location>
        <position position="692"/>
    </location>
</feature>
<keyword evidence="1" id="KW-0812">Transmembrane</keyword>
<gene>
    <name evidence="3" type="ORF">EUGRSUZ_D00366</name>
</gene>
<keyword evidence="1" id="KW-1133">Transmembrane helix</keyword>
<dbReference type="Pfam" id="PF04578">
    <property type="entry name" value="DUF594"/>
    <property type="match status" value="1"/>
</dbReference>
<dbReference type="PANTHER" id="PTHR31325">
    <property type="entry name" value="OS01G0798800 PROTEIN-RELATED"/>
    <property type="match status" value="1"/>
</dbReference>
<feature type="domain" description="DUF4220" evidence="2">
    <location>
        <begin position="69"/>
        <end position="440"/>
    </location>
</feature>
<dbReference type="InParanoid" id="A0A059CCX2"/>
<feature type="transmembrane region" description="Helical" evidence="1">
    <location>
        <begin position="94"/>
        <end position="115"/>
    </location>
</feature>
<protein>
    <recommendedName>
        <fullName evidence="2">DUF4220 domain-containing protein</fullName>
    </recommendedName>
</protein>
<feature type="transmembrane region" description="Helical" evidence="1">
    <location>
        <begin position="135"/>
        <end position="160"/>
    </location>
</feature>
<dbReference type="OMA" id="IYMELAS"/>
<sequence>MSMPAPYPAPVEPFCRVGHLVDTQESRQRRVITIEALLVLQACSLIFLGVSGAFRRCCTNDAFTLVGFAAYTFSFTGVAFTLGLIQDTKFCKELFPLGAVFLLIVLGGADSYTVHSLEDAERWKSINIQIVSNSFLVGWVIGTYMPSSNALLYLLLLVFVKVDQRVRALMSASKDVMQENYISLADYMKTEHQSSDLNQVDPSSLRGYKYLVRETKETKDHLWFLPAYWRHRISSRMTDDLITVEKVWNCRGRLLSARGGDPDGKLKDLCLSLSLFKLVCLRFAGYSLPQEAHDKLWSLIHHSLRSEANELAFLFDLFYTNFSVTPSPCRIISEVLRLVGLLAFSLAIISSYQKSQIESTWSTYDALVTFFMMIAILGIEIVQFGIRVFSEWAKVSYICTYVRNEWCQRNRIAEKVIEIMCGIKLRKPWGGQLQQYSLLEKCSYRPPMLIYNSFTAAYFDQKSDGQKVIAPTKLSKEVIKAIAQSLMNNGTRNLENGRASLRRNNVFDQLSWACNLESTTHVIMVWHIATSIYEHEQRGAVPQGQRENFNIATTLSKYLAYLVAFAPTLLPDHPYRSEYIFSRVVKEARELFERSSSLMDARIQKLKALDNERSDKTIVDQGAWLERQLSIEATDDEHIWTILADFWAEMMLYVAPSNDIGAHAKYLSTGGEFVTHVWVLLSHAGIMRSPDG</sequence>
<feature type="transmembrane region" description="Helical" evidence="1">
    <location>
        <begin position="31"/>
        <end position="50"/>
    </location>
</feature>
<dbReference type="Pfam" id="PF13968">
    <property type="entry name" value="DUF4220"/>
    <property type="match status" value="1"/>
</dbReference>
<dbReference type="AlphaFoldDB" id="A0A059CCX2"/>
<dbReference type="InterPro" id="IPR025315">
    <property type="entry name" value="DUF4220"/>
</dbReference>
<name>A0A059CCX2_EUCGR</name>
<feature type="transmembrane region" description="Helical" evidence="1">
    <location>
        <begin position="62"/>
        <end position="82"/>
    </location>
</feature>
<feature type="transmembrane region" description="Helical" evidence="1">
    <location>
        <begin position="335"/>
        <end position="352"/>
    </location>
</feature>
<accession>A0A059CCX2</accession>
<keyword evidence="1" id="KW-0472">Membrane</keyword>
<feature type="transmembrane region" description="Helical" evidence="1">
    <location>
        <begin position="364"/>
        <end position="386"/>
    </location>
</feature>
<organism evidence="3">
    <name type="scientific">Eucalyptus grandis</name>
    <name type="common">Flooded gum</name>
    <dbReference type="NCBI Taxonomy" id="71139"/>
    <lineage>
        <taxon>Eukaryota</taxon>
        <taxon>Viridiplantae</taxon>
        <taxon>Streptophyta</taxon>
        <taxon>Embryophyta</taxon>
        <taxon>Tracheophyta</taxon>
        <taxon>Spermatophyta</taxon>
        <taxon>Magnoliopsida</taxon>
        <taxon>eudicotyledons</taxon>
        <taxon>Gunneridae</taxon>
        <taxon>Pentapetalae</taxon>
        <taxon>rosids</taxon>
        <taxon>malvids</taxon>
        <taxon>Myrtales</taxon>
        <taxon>Myrtaceae</taxon>
        <taxon>Myrtoideae</taxon>
        <taxon>Eucalypteae</taxon>
        <taxon>Eucalyptus</taxon>
    </lineage>
</organism>
<reference evidence="3" key="1">
    <citation type="submission" date="2013-07" db="EMBL/GenBank/DDBJ databases">
        <title>The genome of Eucalyptus grandis.</title>
        <authorList>
            <person name="Schmutz J."/>
            <person name="Hayes R."/>
            <person name="Myburg A."/>
            <person name="Tuskan G."/>
            <person name="Grattapaglia D."/>
            <person name="Rokhsar D.S."/>
        </authorList>
    </citation>
    <scope>NUCLEOTIDE SEQUENCE</scope>
    <source>
        <tissue evidence="3">Leaf extractions</tissue>
    </source>
</reference>
<dbReference type="Gramene" id="KCW76001">
    <property type="protein sequence ID" value="KCW76001"/>
    <property type="gene ID" value="EUGRSUZ_D00366"/>
</dbReference>
<dbReference type="EMBL" id="KK198756">
    <property type="protein sequence ID" value="KCW76001.1"/>
    <property type="molecule type" value="Genomic_DNA"/>
</dbReference>
<evidence type="ECO:0000259" key="2">
    <source>
        <dbReference type="Pfam" id="PF13968"/>
    </source>
</evidence>
<dbReference type="InterPro" id="IPR007658">
    <property type="entry name" value="DUF594"/>
</dbReference>
<evidence type="ECO:0000256" key="1">
    <source>
        <dbReference type="SAM" id="Phobius"/>
    </source>
</evidence>